<dbReference type="Gene3D" id="3.40.50.300">
    <property type="entry name" value="P-loop containing nucleotide triphosphate hydrolases"/>
    <property type="match status" value="1"/>
</dbReference>
<evidence type="ECO:0000313" key="8">
    <source>
        <dbReference type="EMBL" id="KAH9641080.1"/>
    </source>
</evidence>
<dbReference type="GO" id="GO:0017095">
    <property type="term" value="F:heparan sulfate 6-sulfotransferase activity"/>
    <property type="evidence" value="ECO:0007669"/>
    <property type="project" value="TreeGrafter"/>
</dbReference>
<evidence type="ECO:0000256" key="6">
    <source>
        <dbReference type="ARBA" id="ARBA00023180"/>
    </source>
</evidence>
<dbReference type="EMBL" id="JACEFF010000258">
    <property type="protein sequence ID" value="KAH9641080.1"/>
    <property type="molecule type" value="Genomic_DNA"/>
</dbReference>
<proteinExistence type="inferred from homology"/>
<comment type="catalytic activity">
    <reaction evidence="7">
        <text>alpha-D-glucosaminyl-[heparan sulfate](n) + 3'-phosphoadenylyl sulfate = 6-sulfo-alpha-D-glucosaminyl-[heparan sulfate](n) + adenosine 3',5'-bisphosphate + H(+)</text>
        <dbReference type="Rhea" id="RHEA:56604"/>
        <dbReference type="Rhea" id="RHEA-COMP:9830"/>
        <dbReference type="Rhea" id="RHEA-COMP:14621"/>
        <dbReference type="ChEBI" id="CHEBI:15378"/>
        <dbReference type="ChEBI" id="CHEBI:58339"/>
        <dbReference type="ChEBI" id="CHEBI:58343"/>
        <dbReference type="ChEBI" id="CHEBI:58388"/>
        <dbReference type="ChEBI" id="CHEBI:140604"/>
    </reaction>
</comment>
<keyword evidence="4" id="KW-1133">Transmembrane helix</keyword>
<dbReference type="EC" id="2.8.2.-" evidence="7"/>
<keyword evidence="5 7" id="KW-0472">Membrane</keyword>
<keyword evidence="2 7" id="KW-0808">Transferase</keyword>
<evidence type="ECO:0000256" key="2">
    <source>
        <dbReference type="ARBA" id="ARBA00022679"/>
    </source>
</evidence>
<keyword evidence="6" id="KW-0325">Glycoprotein</keyword>
<keyword evidence="3" id="KW-0812">Transmembrane</keyword>
<dbReference type="PANTHER" id="PTHR12812:SF0">
    <property type="entry name" value="HEPARAN-SULFATE 6-O-SULFOTRANSFERASE"/>
    <property type="match status" value="1"/>
</dbReference>
<protein>
    <recommendedName>
        <fullName evidence="7">Heparan-sulfate 6-O-sulfotransferase</fullName>
        <ecNumber evidence="7">2.8.2.-</ecNumber>
    </recommendedName>
</protein>
<evidence type="ECO:0000256" key="5">
    <source>
        <dbReference type="ARBA" id="ARBA00023136"/>
    </source>
</evidence>
<comment type="similarity">
    <text evidence="7">Belongs to the sulfotransferase 6 family.</text>
</comment>
<evidence type="ECO:0000256" key="1">
    <source>
        <dbReference type="ARBA" id="ARBA00004167"/>
    </source>
</evidence>
<evidence type="ECO:0000313" key="9">
    <source>
        <dbReference type="Proteomes" id="UP000814243"/>
    </source>
</evidence>
<organism evidence="8 9">
    <name type="scientific">Spodoptera exigua</name>
    <name type="common">Beet armyworm</name>
    <name type="synonym">Noctua fulgens</name>
    <dbReference type="NCBI Taxonomy" id="7107"/>
    <lineage>
        <taxon>Eukaryota</taxon>
        <taxon>Metazoa</taxon>
        <taxon>Ecdysozoa</taxon>
        <taxon>Arthropoda</taxon>
        <taxon>Hexapoda</taxon>
        <taxon>Insecta</taxon>
        <taxon>Pterygota</taxon>
        <taxon>Neoptera</taxon>
        <taxon>Endopterygota</taxon>
        <taxon>Lepidoptera</taxon>
        <taxon>Glossata</taxon>
        <taxon>Ditrysia</taxon>
        <taxon>Noctuoidea</taxon>
        <taxon>Noctuidae</taxon>
        <taxon>Amphipyrinae</taxon>
        <taxon>Spodoptera</taxon>
    </lineage>
</organism>
<gene>
    <name evidence="8" type="ORF">HF086_006360</name>
</gene>
<evidence type="ECO:0000256" key="3">
    <source>
        <dbReference type="ARBA" id="ARBA00022692"/>
    </source>
</evidence>
<dbReference type="GO" id="GO:0016020">
    <property type="term" value="C:membrane"/>
    <property type="evidence" value="ECO:0007669"/>
    <property type="project" value="UniProtKB-SubCell"/>
</dbReference>
<reference evidence="8" key="1">
    <citation type="journal article" date="2021" name="G3 (Bethesda)">
        <title>Genome and transcriptome analysis of the beet armyworm Spodoptera exigua reveals targets for pest control. .</title>
        <authorList>
            <person name="Simon S."/>
            <person name="Breeschoten T."/>
            <person name="Jansen H.J."/>
            <person name="Dirks R.P."/>
            <person name="Schranz M.E."/>
            <person name="Ros V.I.D."/>
        </authorList>
    </citation>
    <scope>NUCLEOTIDE SEQUENCE</scope>
    <source>
        <strain evidence="8">TB_SE_WUR_2020</strain>
    </source>
</reference>
<dbReference type="Proteomes" id="UP000814243">
    <property type="component" value="Unassembled WGS sequence"/>
</dbReference>
<dbReference type="PANTHER" id="PTHR12812">
    <property type="entry name" value="HEPARAN SULFATE 6-O-SULFOTRANSFERASE 3"/>
    <property type="match status" value="1"/>
</dbReference>
<dbReference type="InterPro" id="IPR010635">
    <property type="entry name" value="Heparan_SO4-6-sulfoTrfase"/>
</dbReference>
<comment type="subcellular location">
    <subcellularLocation>
        <location evidence="1">Membrane</location>
        <topology evidence="1">Single-pass membrane protein</topology>
    </subcellularLocation>
    <subcellularLocation>
        <location evidence="7">Membrane</location>
        <topology evidence="7">Single-pass type II membrane protein</topology>
    </subcellularLocation>
</comment>
<evidence type="ECO:0000256" key="7">
    <source>
        <dbReference type="RuleBase" id="RU364122"/>
    </source>
</evidence>
<keyword evidence="7" id="KW-0735">Signal-anchor</keyword>
<dbReference type="InterPro" id="IPR027417">
    <property type="entry name" value="P-loop_NTPase"/>
</dbReference>
<name>A0A922MPH9_SPOEX</name>
<sequence>MKRNGFVQISQYVFEETFNLLFAVPFTQHNATVSGATLAALSPSQIAHIKRLNSLDLELYEFAKNLMFKRFEALKKRDTDFEYRWRHLGEVARSGVTEFDWDSNLEDATTEKSKGK</sequence>
<evidence type="ECO:0000256" key="4">
    <source>
        <dbReference type="ARBA" id="ARBA00022989"/>
    </source>
</evidence>
<dbReference type="AlphaFoldDB" id="A0A922MPH9"/>
<comment type="function">
    <text evidence="7">6-O-sulfation enzyme which catalyzes the transfer of sulfate from 3'-phosphoadenosine 5'-phosphosulfate (PAPS) to position 6 of the N-sulfoglucosamine residue (GlcNS) of heparan sulfate.</text>
</comment>
<comment type="caution">
    <text evidence="8">The sequence shown here is derived from an EMBL/GenBank/DDBJ whole genome shotgun (WGS) entry which is preliminary data.</text>
</comment>
<accession>A0A922MPH9</accession>